<keyword evidence="2" id="KW-1185">Reference proteome</keyword>
<accession>A0ACC1SYN1</accession>
<dbReference type="Proteomes" id="UP001148629">
    <property type="component" value="Unassembled WGS sequence"/>
</dbReference>
<gene>
    <name evidence="1" type="ORF">NM208_g724</name>
</gene>
<evidence type="ECO:0000313" key="2">
    <source>
        <dbReference type="Proteomes" id="UP001148629"/>
    </source>
</evidence>
<proteinExistence type="predicted"/>
<evidence type="ECO:0000313" key="1">
    <source>
        <dbReference type="EMBL" id="KAJ3549024.1"/>
    </source>
</evidence>
<protein>
    <submittedName>
        <fullName evidence="1">Uncharacterized protein</fullName>
    </submittedName>
</protein>
<dbReference type="EMBL" id="JANRMS010000033">
    <property type="protein sequence ID" value="KAJ3549024.1"/>
    <property type="molecule type" value="Genomic_DNA"/>
</dbReference>
<reference evidence="1" key="1">
    <citation type="submission" date="2022-08" db="EMBL/GenBank/DDBJ databases">
        <title>Genome Sequence of Fusarium decemcellulare.</title>
        <authorList>
            <person name="Buettner E."/>
        </authorList>
    </citation>
    <scope>NUCLEOTIDE SEQUENCE</scope>
    <source>
        <strain evidence="1">Babe19</strain>
    </source>
</reference>
<comment type="caution">
    <text evidence="1">The sequence shown here is derived from an EMBL/GenBank/DDBJ whole genome shotgun (WGS) entry which is preliminary data.</text>
</comment>
<sequence length="392" mass="42034">MTQTRPAKFVGHDRAQGHSDPNGTDNKVIEAAREIVNQHLDELSPSLHEKINKFLHANPETAYKEVQAHATLTSYLEQQGFSVKRQTHGLDTSFEAEIGQGGRLVIFCAEYDALPDIGHACGHNLIATSSLAAFLGAARALVELKISGRIRILGTPAEEGGGGKSRLIDAGAFDPPEHVAAAIMAHPIAAHQIGSGDGDFGLAGFKLIASHKLRVEFRGKTAHAAGEPWNGINALDAAVAAYNNVALLRQQIQPDERIHGVIEVGGTVPNVITESPTYMNLRVNDTLCKTFVDDMAILGEKVMLRQTRQFNASTDMGNVSHLVPSFHGAFAIPTTKDVSAHNPKFAAAAGTDKAHEVTIKCAKGMAILAIRVLVEDAIALNARSDFEREDDE</sequence>
<name>A0ACC1SYN1_9HYPO</name>
<organism evidence="1 2">
    <name type="scientific">Fusarium decemcellulare</name>
    <dbReference type="NCBI Taxonomy" id="57161"/>
    <lineage>
        <taxon>Eukaryota</taxon>
        <taxon>Fungi</taxon>
        <taxon>Dikarya</taxon>
        <taxon>Ascomycota</taxon>
        <taxon>Pezizomycotina</taxon>
        <taxon>Sordariomycetes</taxon>
        <taxon>Hypocreomycetidae</taxon>
        <taxon>Hypocreales</taxon>
        <taxon>Nectriaceae</taxon>
        <taxon>Fusarium</taxon>
        <taxon>Fusarium decemcellulare species complex</taxon>
    </lineage>
</organism>